<proteinExistence type="inferred from homology"/>
<dbReference type="EMBL" id="CABFNO020001527">
    <property type="protein sequence ID" value="CAG9994378.1"/>
    <property type="molecule type" value="Genomic_DNA"/>
</dbReference>
<dbReference type="Gene3D" id="3.90.380.10">
    <property type="entry name" value="Naphthalene 1,2-dioxygenase Alpha Subunit, Chain A, domain 1"/>
    <property type="match status" value="3"/>
</dbReference>
<comment type="function">
    <text evidence="2">Catalyzes the first step of the osmoprotectant glycine betaine synthesis.</text>
</comment>
<evidence type="ECO:0000256" key="6">
    <source>
        <dbReference type="ARBA" id="ARBA00014931"/>
    </source>
</evidence>
<dbReference type="SUPFAM" id="SSF55961">
    <property type="entry name" value="Bet v1-like"/>
    <property type="match status" value="1"/>
</dbReference>
<feature type="domain" description="Aromatic-ring-hydroxylating dioxygenase alpha subunit C-terminal" evidence="8">
    <location>
        <begin position="161"/>
        <end position="338"/>
    </location>
</feature>
<dbReference type="InterPro" id="IPR015879">
    <property type="entry name" value="Ring_hydroxy_dOase_asu_C_dom"/>
</dbReference>
<dbReference type="PANTHER" id="PTHR43756">
    <property type="entry name" value="CHOLINE MONOOXYGENASE, CHLOROPLASTIC"/>
    <property type="match status" value="1"/>
</dbReference>
<evidence type="ECO:0000256" key="2">
    <source>
        <dbReference type="ARBA" id="ARBA00002149"/>
    </source>
</evidence>
<comment type="catalytic activity">
    <reaction evidence="7">
        <text>choline + 2 reduced [2Fe-2S]-[ferredoxin] + O2 + 2 H(+) = betaine aldehyde hydrate + 2 oxidized [2Fe-2S]-[ferredoxin] + H2O</text>
        <dbReference type="Rhea" id="RHEA:17769"/>
        <dbReference type="Rhea" id="RHEA-COMP:10000"/>
        <dbReference type="Rhea" id="RHEA-COMP:10001"/>
        <dbReference type="ChEBI" id="CHEBI:15354"/>
        <dbReference type="ChEBI" id="CHEBI:15377"/>
        <dbReference type="ChEBI" id="CHEBI:15378"/>
        <dbReference type="ChEBI" id="CHEBI:15379"/>
        <dbReference type="ChEBI" id="CHEBI:15870"/>
        <dbReference type="ChEBI" id="CHEBI:33737"/>
        <dbReference type="ChEBI" id="CHEBI:33738"/>
        <dbReference type="EC" id="1.14.15.7"/>
    </reaction>
</comment>
<dbReference type="InterPro" id="IPR036922">
    <property type="entry name" value="Rieske_2Fe-2S_sf"/>
</dbReference>
<dbReference type="Pfam" id="PF00848">
    <property type="entry name" value="Ring_hydroxyl_A"/>
    <property type="match status" value="1"/>
</dbReference>
<dbReference type="OrthoDB" id="426882at2759"/>
<dbReference type="InterPro" id="IPR001663">
    <property type="entry name" value="Rng_hydr_dOase-A"/>
</dbReference>
<comment type="similarity">
    <text evidence="4">Belongs to the choline monooxygenase family.</text>
</comment>
<reference evidence="9 10" key="2">
    <citation type="submission" date="2021-10" db="EMBL/GenBank/DDBJ databases">
        <authorList>
            <person name="Piombo E."/>
        </authorList>
    </citation>
    <scope>NUCLEOTIDE SEQUENCE [LARGE SCALE GENOMIC DNA]</scope>
</reference>
<comment type="pathway">
    <text evidence="3">Amine and polyamine biosynthesis; betaine biosynthesis via choline pathway; betaine aldehyde from choline (monooxygenase route): step 1/1.</text>
</comment>
<gene>
    <name evidence="9" type="ORF">CBYS24578_00013406</name>
</gene>
<accession>A0A9N9UPH0</accession>
<evidence type="ECO:0000256" key="7">
    <source>
        <dbReference type="ARBA" id="ARBA00049097"/>
    </source>
</evidence>
<evidence type="ECO:0000256" key="1">
    <source>
        <dbReference type="ARBA" id="ARBA00001962"/>
    </source>
</evidence>
<evidence type="ECO:0000256" key="4">
    <source>
        <dbReference type="ARBA" id="ARBA00010848"/>
    </source>
</evidence>
<comment type="caution">
    <text evidence="9">The sequence shown here is derived from an EMBL/GenBank/DDBJ whole genome shotgun (WGS) entry which is preliminary data.</text>
</comment>
<keyword evidence="10" id="KW-1185">Reference proteome</keyword>
<evidence type="ECO:0000256" key="3">
    <source>
        <dbReference type="ARBA" id="ARBA00004866"/>
    </source>
</evidence>
<dbReference type="CDD" id="cd00680">
    <property type="entry name" value="RHO_alpha_C"/>
    <property type="match status" value="1"/>
</dbReference>
<dbReference type="GO" id="GO:0019133">
    <property type="term" value="F:choline monooxygenase activity"/>
    <property type="evidence" value="ECO:0007669"/>
    <property type="project" value="UniProtKB-EC"/>
</dbReference>
<dbReference type="GO" id="GO:0051537">
    <property type="term" value="F:2 iron, 2 sulfur cluster binding"/>
    <property type="evidence" value="ECO:0007669"/>
    <property type="project" value="InterPro"/>
</dbReference>
<evidence type="ECO:0000256" key="5">
    <source>
        <dbReference type="ARBA" id="ARBA00012763"/>
    </source>
</evidence>
<dbReference type="AlphaFoldDB" id="A0A9N9UPH0"/>
<dbReference type="SUPFAM" id="SSF50022">
    <property type="entry name" value="ISP domain"/>
    <property type="match status" value="1"/>
</dbReference>
<dbReference type="EC" id="1.14.15.7" evidence="5"/>
<evidence type="ECO:0000313" key="9">
    <source>
        <dbReference type="EMBL" id="CAG9994378.1"/>
    </source>
</evidence>
<dbReference type="GO" id="GO:0005506">
    <property type="term" value="F:iron ion binding"/>
    <property type="evidence" value="ECO:0007669"/>
    <property type="project" value="InterPro"/>
</dbReference>
<dbReference type="Proteomes" id="UP000754883">
    <property type="component" value="Unassembled WGS sequence"/>
</dbReference>
<name>A0A9N9UPH0_9HYPO</name>
<reference evidence="10" key="1">
    <citation type="submission" date="2019-06" db="EMBL/GenBank/DDBJ databases">
        <authorList>
            <person name="Broberg M."/>
        </authorList>
    </citation>
    <scope>NUCLEOTIDE SEQUENCE [LARGE SCALE GENOMIC DNA]</scope>
</reference>
<evidence type="ECO:0000313" key="10">
    <source>
        <dbReference type="Proteomes" id="UP000754883"/>
    </source>
</evidence>
<evidence type="ECO:0000259" key="8">
    <source>
        <dbReference type="Pfam" id="PF00848"/>
    </source>
</evidence>
<sequence>MTSTDAKPLTAPIKALPAPWYTSQAMFELEKRAIFSKRWLFTTHTSRVPKPGNWVLYQITDYNYVVAHERTGIKAYVCIDNGEATLNGATEGLEVSQIDVLFGFDFQAHLGKFRSAHVHVDRQAFVWVNLDQSEKPEFSWENDFEAIDRQPRHAAWYKPQSYVYDHTWVIEAHYNWKLAADNWNECYHCKTTHPDIPDMMDISSHSVEPNRAWMLHNSPPPASPEVAEENKKKGIGFFSSYCWPNVSITIAKNLIYNQRFIPVSPSKTIVTYEVFRVDGESVEDFNHHHVLIKRVMEEDKALCVAAQNNIERGVFVNGDLHPRLEIGSLYFQQLTREAVIEHVEIEDKVAHEIWPAGRATHNFKMVSGAASRDRLAAPSTQALPQVTS</sequence>
<comment type="cofactor">
    <cofactor evidence="1">
        <name>Fe cation</name>
        <dbReference type="ChEBI" id="CHEBI:24875"/>
    </cofactor>
</comment>
<organism evidence="9 10">
    <name type="scientific">Clonostachys byssicola</name>
    <dbReference type="NCBI Taxonomy" id="160290"/>
    <lineage>
        <taxon>Eukaryota</taxon>
        <taxon>Fungi</taxon>
        <taxon>Dikarya</taxon>
        <taxon>Ascomycota</taxon>
        <taxon>Pezizomycotina</taxon>
        <taxon>Sordariomycetes</taxon>
        <taxon>Hypocreomycetidae</taxon>
        <taxon>Hypocreales</taxon>
        <taxon>Bionectriaceae</taxon>
        <taxon>Clonostachys</taxon>
    </lineage>
</organism>
<protein>
    <recommendedName>
        <fullName evidence="6">Choline monooxygenase, chloroplastic</fullName>
        <ecNumber evidence="5">1.14.15.7</ecNumber>
    </recommendedName>
</protein>
<dbReference type="PANTHER" id="PTHR43756:SF5">
    <property type="entry name" value="CHOLINE MONOOXYGENASE, CHLOROPLASTIC"/>
    <property type="match status" value="1"/>
</dbReference>